<evidence type="ECO:0000256" key="1">
    <source>
        <dbReference type="SAM" id="SignalP"/>
    </source>
</evidence>
<keyword evidence="1" id="KW-0732">Signal</keyword>
<name>A0ABM2XL68_MESAU</name>
<accession>A0ABM2XL68</accession>
<dbReference type="RefSeq" id="XP_040603482.1">
    <property type="nucleotide sequence ID" value="XM_040747548.1"/>
</dbReference>
<dbReference type="Proteomes" id="UP000886700">
    <property type="component" value="Unplaced"/>
</dbReference>
<evidence type="ECO:0000313" key="3">
    <source>
        <dbReference type="RefSeq" id="XP_040603482.1"/>
    </source>
</evidence>
<feature type="chain" id="PRO_5046098729" evidence="1">
    <location>
        <begin position="28"/>
        <end position="202"/>
    </location>
</feature>
<dbReference type="GeneID" id="110342071"/>
<reference evidence="3" key="1">
    <citation type="submission" date="2025-08" db="UniProtKB">
        <authorList>
            <consortium name="RefSeq"/>
        </authorList>
    </citation>
    <scope>IDENTIFICATION</scope>
    <source>
        <tissue evidence="3">Liver</tissue>
    </source>
</reference>
<proteinExistence type="predicted"/>
<sequence length="202" mass="22793">MSLLIRYGGQLLHLVAFLVFKLGQSGGSSSEQRFSFYPPQILPFFPQFPLQQPPLIPIPFPFPFNPNQALTPNQLLELITSILNQLQVNLFCISYKLTNELRLVFNFFLSSFLGFPWEIILTATSEVTHGGAGYCPGYLLCYLQFGTVLPSCTLCKKFCESSNTIGISIIYRPPALNKIPARTSVWISVQVFRDCSEFHENL</sequence>
<gene>
    <name evidence="3" type="primary">LOC110342071</name>
</gene>
<keyword evidence="2" id="KW-1185">Reference proteome</keyword>
<feature type="signal peptide" evidence="1">
    <location>
        <begin position="1"/>
        <end position="27"/>
    </location>
</feature>
<evidence type="ECO:0000313" key="2">
    <source>
        <dbReference type="Proteomes" id="UP000886700"/>
    </source>
</evidence>
<protein>
    <submittedName>
        <fullName evidence="3">Uncharacterized protein LOC110342071 isoform X1</fullName>
    </submittedName>
</protein>
<organism evidence="2 3">
    <name type="scientific">Mesocricetus auratus</name>
    <name type="common">Golden hamster</name>
    <dbReference type="NCBI Taxonomy" id="10036"/>
    <lineage>
        <taxon>Eukaryota</taxon>
        <taxon>Metazoa</taxon>
        <taxon>Chordata</taxon>
        <taxon>Craniata</taxon>
        <taxon>Vertebrata</taxon>
        <taxon>Euteleostomi</taxon>
        <taxon>Mammalia</taxon>
        <taxon>Eutheria</taxon>
        <taxon>Euarchontoglires</taxon>
        <taxon>Glires</taxon>
        <taxon>Rodentia</taxon>
        <taxon>Myomorpha</taxon>
        <taxon>Muroidea</taxon>
        <taxon>Cricetidae</taxon>
        <taxon>Cricetinae</taxon>
        <taxon>Mesocricetus</taxon>
    </lineage>
</organism>